<dbReference type="PROSITE" id="PS51480">
    <property type="entry name" value="DHAL"/>
    <property type="match status" value="1"/>
</dbReference>
<gene>
    <name evidence="2" type="ORF">H0H28_01410</name>
</gene>
<dbReference type="InterPro" id="IPR033470">
    <property type="entry name" value="FakA-like_C"/>
</dbReference>
<reference evidence="2 3" key="1">
    <citation type="submission" date="2020-07" db="EMBL/GenBank/DDBJ databases">
        <authorList>
            <person name="Khare M."/>
        </authorList>
    </citation>
    <scope>NUCLEOTIDE SEQUENCE [LARGE SCALE GENOMIC DNA]</scope>
    <source>
        <strain evidence="2 3">P8776</strain>
    </source>
</reference>
<dbReference type="InterPro" id="IPR004007">
    <property type="entry name" value="DhaL_dom"/>
</dbReference>
<evidence type="ECO:0000259" key="1">
    <source>
        <dbReference type="PROSITE" id="PS51480"/>
    </source>
</evidence>
<organism evidence="2 3">
    <name type="scientific">Corynebacterium sanguinis</name>
    <dbReference type="NCBI Taxonomy" id="2594913"/>
    <lineage>
        <taxon>Bacteria</taxon>
        <taxon>Bacillati</taxon>
        <taxon>Actinomycetota</taxon>
        <taxon>Actinomycetes</taxon>
        <taxon>Mycobacteriales</taxon>
        <taxon>Corynebacteriaceae</taxon>
        <taxon>Corynebacterium</taxon>
    </lineage>
</organism>
<dbReference type="PANTHER" id="PTHR33434">
    <property type="entry name" value="DEGV DOMAIN-CONTAINING PROTEIN DR_1986-RELATED"/>
    <property type="match status" value="1"/>
</dbReference>
<dbReference type="GO" id="GO:0004371">
    <property type="term" value="F:glycerone kinase activity"/>
    <property type="evidence" value="ECO:0007669"/>
    <property type="project" value="InterPro"/>
</dbReference>
<dbReference type="EMBL" id="JACEOR010000061">
    <property type="protein sequence ID" value="MBA4504013.1"/>
    <property type="molecule type" value="Genomic_DNA"/>
</dbReference>
<dbReference type="Proteomes" id="UP000580709">
    <property type="component" value="Unassembled WGS sequence"/>
</dbReference>
<dbReference type="SUPFAM" id="SSF101473">
    <property type="entry name" value="DhaL-like"/>
    <property type="match status" value="1"/>
</dbReference>
<dbReference type="GO" id="GO:0006071">
    <property type="term" value="P:glycerol metabolic process"/>
    <property type="evidence" value="ECO:0007669"/>
    <property type="project" value="InterPro"/>
</dbReference>
<accession>A0A838WT35</accession>
<dbReference type="InterPro" id="IPR048394">
    <property type="entry name" value="FakA-like_M"/>
</dbReference>
<dbReference type="PANTHER" id="PTHR33434:SF4">
    <property type="entry name" value="PHOSPHATASE PROTEIN"/>
    <property type="match status" value="1"/>
</dbReference>
<dbReference type="Gene3D" id="1.25.40.340">
    <property type="match status" value="1"/>
</dbReference>
<dbReference type="Pfam" id="PF21645">
    <property type="entry name" value="FakA-like_M"/>
    <property type="match status" value="1"/>
</dbReference>
<proteinExistence type="predicted"/>
<dbReference type="InterPro" id="IPR050270">
    <property type="entry name" value="DegV_domain_contain"/>
</dbReference>
<dbReference type="SMART" id="SM01121">
    <property type="entry name" value="Dak1_2"/>
    <property type="match status" value="1"/>
</dbReference>
<feature type="domain" description="DhaL" evidence="1">
    <location>
        <begin position="14"/>
        <end position="204"/>
    </location>
</feature>
<dbReference type="RefSeq" id="WP_181729376.1">
    <property type="nucleotide sequence ID" value="NZ_JACEOR010000061.1"/>
</dbReference>
<comment type="caution">
    <text evidence="2">The sequence shown here is derived from an EMBL/GenBank/DDBJ whole genome shotgun (WGS) entry which is preliminary data.</text>
</comment>
<dbReference type="Pfam" id="PF02734">
    <property type="entry name" value="Dak2"/>
    <property type="match status" value="1"/>
</dbReference>
<evidence type="ECO:0000313" key="3">
    <source>
        <dbReference type="Proteomes" id="UP000580709"/>
    </source>
</evidence>
<name>A0A838WT35_9CORY</name>
<dbReference type="AlphaFoldDB" id="A0A838WT35"/>
<evidence type="ECO:0000313" key="2">
    <source>
        <dbReference type="EMBL" id="MBA4504013.1"/>
    </source>
</evidence>
<keyword evidence="3" id="KW-1185">Reference proteome</keyword>
<protein>
    <submittedName>
        <fullName evidence="2">DAK2 domain-containing protein</fullName>
    </submittedName>
</protein>
<dbReference type="SMART" id="SM01120">
    <property type="entry name" value="Dak2"/>
    <property type="match status" value="1"/>
</dbReference>
<dbReference type="InterPro" id="IPR036117">
    <property type="entry name" value="DhaL_dom_sf"/>
</dbReference>
<dbReference type="Pfam" id="PF13684">
    <property type="entry name" value="FakA-like_C"/>
    <property type="match status" value="1"/>
</dbReference>
<sequence>MANPPALEPVFDVAHLLSWAQRSASELDRRRVEINQLNVFPVPDADTGSNMAHTMAEAVREAAKLDESASLVEVAEALAVGSMRGARGNSGVVLSQVIRGVAQSAGGGEVTGEVVAEALSSGVDFVERAIVDPVEGTVVTVLLAAADAARDAVGKPLDKVVEAAAVAAREALERTPSQLAALRDAGVVDAGGTGLVILLDELLAEVTGETPREPQAPGAVGESHGSAAHLEIMFMFSGPVDELERTLLDAGGDSLVIARASDTEAKVHVHSVNAGALIEASFALGEVSDLRLEVLPDVEEPATSERLIVAITPPGSLAELYSGAGAATIAPEADEAATVEAVLAAIAKARPREVIFLPNGLMSEAAVAGVEKAAGETVEHVSVLPTVRLVTGIAALAVHDAALPVDVAAETMAEAAEEMRTGVVTHEDNAHASGAPADAVAAACASLLEGGGELISVLYDPVAIPSLDQDLLSTTLGAEVRIYPADSLGAIAEIGVE</sequence>